<proteinExistence type="predicted"/>
<evidence type="ECO:0000259" key="2">
    <source>
        <dbReference type="Pfam" id="PF04862"/>
    </source>
</evidence>
<protein>
    <recommendedName>
        <fullName evidence="2">DUF642 domain-containing protein</fullName>
    </recommendedName>
</protein>
<evidence type="ECO:0000256" key="1">
    <source>
        <dbReference type="SAM" id="SignalP"/>
    </source>
</evidence>
<reference evidence="4" key="1">
    <citation type="submission" date="2016-10" db="EMBL/GenBank/DDBJ databases">
        <title>Comparative genomics uncovers the prolific and rare metabolic potential of the cyanobacterial genus Moorea.</title>
        <authorList>
            <person name="Leao T."/>
            <person name="Castelao G."/>
            <person name="Korobeynikov A."/>
            <person name="Monroe E.A."/>
            <person name="Podell S."/>
            <person name="Glukhov E."/>
            <person name="Allen E."/>
            <person name="Gerwick W.H."/>
            <person name="Gerwick L."/>
        </authorList>
    </citation>
    <scope>NUCLEOTIDE SEQUENCE [LARGE SCALE GENOMIC DNA]</scope>
    <source>
        <strain evidence="4">PAL-8-15-08-1</strain>
    </source>
</reference>
<sequence length="348" mass="36815">MSVILTFACINISQASALAAENLVVNGSFEEPTVKLLGYPKSVPGWQLSAGPAVEFQQGIAGAAYDGGQLVELDGLAVSGIYQDIPTEAGKTYKLTFAFSPRPNVADNKLNVSWGDTTVAQLDKSGEGLWDTDWQVYTYDLKATSDSTRLSFDDLNETSDALGSYIDGVSVVETIAADAPCSEGPKANRIDFNSAEPLNAAAQTISSGGVAVSFDNLNVIKTGDTKGGFGGKAGKNQVIASDQGNFNGRFLTGGGRTAAYRPSNYTRVIKFSKPVNNVCFFVADIDAGQGIRVTAKNAQEVSLYSQNFPSSVNNDNALVTFDLSKIEGIKRIELVGNDPIGIDNLSFN</sequence>
<dbReference type="AlphaFoldDB" id="A0A1D8TSV6"/>
<keyword evidence="1" id="KW-0732">Signal</keyword>
<accession>A0A1D8TSV6</accession>
<feature type="signal peptide" evidence="1">
    <location>
        <begin position="1"/>
        <end position="19"/>
    </location>
</feature>
<evidence type="ECO:0000313" key="3">
    <source>
        <dbReference type="EMBL" id="AOX00751.1"/>
    </source>
</evidence>
<gene>
    <name evidence="3" type="ORF">BJP34_16035</name>
</gene>
<organism evidence="3 4">
    <name type="scientific">Moorena producens PAL-8-15-08-1</name>
    <dbReference type="NCBI Taxonomy" id="1458985"/>
    <lineage>
        <taxon>Bacteria</taxon>
        <taxon>Bacillati</taxon>
        <taxon>Cyanobacteriota</taxon>
        <taxon>Cyanophyceae</taxon>
        <taxon>Coleofasciculales</taxon>
        <taxon>Coleofasciculaceae</taxon>
        <taxon>Moorena</taxon>
    </lineage>
</organism>
<name>A0A1D8TSV6_9CYAN</name>
<feature type="chain" id="PRO_5009438837" description="DUF642 domain-containing protein" evidence="1">
    <location>
        <begin position="20"/>
        <end position="348"/>
    </location>
</feature>
<evidence type="ECO:0000313" key="4">
    <source>
        <dbReference type="Proteomes" id="UP000177870"/>
    </source>
</evidence>
<dbReference type="InterPro" id="IPR008979">
    <property type="entry name" value="Galactose-bd-like_sf"/>
</dbReference>
<dbReference type="SUPFAM" id="SSF49785">
    <property type="entry name" value="Galactose-binding domain-like"/>
    <property type="match status" value="1"/>
</dbReference>
<dbReference type="Proteomes" id="UP000177870">
    <property type="component" value="Chromosome"/>
</dbReference>
<dbReference type="KEGG" id="mpro:BJP34_16035"/>
<dbReference type="EMBL" id="CP017599">
    <property type="protein sequence ID" value="AOX00751.1"/>
    <property type="molecule type" value="Genomic_DNA"/>
</dbReference>
<dbReference type="InterPro" id="IPR006946">
    <property type="entry name" value="DGR2-like_dom"/>
</dbReference>
<feature type="domain" description="DUF642" evidence="2">
    <location>
        <begin position="23"/>
        <end position="171"/>
    </location>
</feature>
<dbReference type="STRING" id="1458985.BJP34_16035"/>
<dbReference type="Gene3D" id="2.60.120.260">
    <property type="entry name" value="Galactose-binding domain-like"/>
    <property type="match status" value="1"/>
</dbReference>
<dbReference type="Pfam" id="PF04862">
    <property type="entry name" value="DUF642"/>
    <property type="match status" value="1"/>
</dbReference>